<dbReference type="InterPro" id="IPR027434">
    <property type="entry name" value="Homing_endonucl"/>
</dbReference>
<evidence type="ECO:0000256" key="1">
    <source>
        <dbReference type="PROSITE-ProRule" id="PRU00042"/>
    </source>
</evidence>
<accession>A0A835Z4R2</accession>
<dbReference type="InterPro" id="IPR013087">
    <property type="entry name" value="Znf_C2H2_type"/>
</dbReference>
<comment type="caution">
    <text evidence="3">The sequence shown here is derived from an EMBL/GenBank/DDBJ whole genome shotgun (WGS) entry which is preliminary data.</text>
</comment>
<dbReference type="SMART" id="SM00355">
    <property type="entry name" value="ZnF_C2H2"/>
    <property type="match status" value="1"/>
</dbReference>
<dbReference type="PROSITE" id="PS50157">
    <property type="entry name" value="ZINC_FINGER_C2H2_2"/>
    <property type="match status" value="1"/>
</dbReference>
<dbReference type="Pfam" id="PF00961">
    <property type="entry name" value="LAGLIDADG_1"/>
    <property type="match status" value="1"/>
</dbReference>
<feature type="domain" description="C2H2-type" evidence="2">
    <location>
        <begin position="6"/>
        <end position="30"/>
    </location>
</feature>
<dbReference type="AlphaFoldDB" id="A0A835Z4R2"/>
<dbReference type="Proteomes" id="UP000664859">
    <property type="component" value="Unassembled WGS sequence"/>
</dbReference>
<evidence type="ECO:0000313" key="4">
    <source>
        <dbReference type="Proteomes" id="UP000664859"/>
    </source>
</evidence>
<dbReference type="GO" id="GO:0005739">
    <property type="term" value="C:mitochondrion"/>
    <property type="evidence" value="ECO:0007669"/>
    <property type="project" value="UniProtKB-ARBA"/>
</dbReference>
<gene>
    <name evidence="3" type="ORF">JKP88DRAFT_241027</name>
</gene>
<dbReference type="GO" id="GO:0004519">
    <property type="term" value="F:endonuclease activity"/>
    <property type="evidence" value="ECO:0007669"/>
    <property type="project" value="InterPro"/>
</dbReference>
<name>A0A835Z4R2_9STRA</name>
<dbReference type="InterPro" id="IPR004860">
    <property type="entry name" value="LAGLIDADG_dom"/>
</dbReference>
<keyword evidence="1" id="KW-0479">Metal-binding</keyword>
<keyword evidence="4" id="KW-1185">Reference proteome</keyword>
<organism evidence="3 4">
    <name type="scientific">Tribonema minus</name>
    <dbReference type="NCBI Taxonomy" id="303371"/>
    <lineage>
        <taxon>Eukaryota</taxon>
        <taxon>Sar</taxon>
        <taxon>Stramenopiles</taxon>
        <taxon>Ochrophyta</taxon>
        <taxon>PX clade</taxon>
        <taxon>Xanthophyceae</taxon>
        <taxon>Tribonematales</taxon>
        <taxon>Tribonemataceae</taxon>
        <taxon>Tribonema</taxon>
    </lineage>
</organism>
<proteinExistence type="predicted"/>
<dbReference type="InterPro" id="IPR051289">
    <property type="entry name" value="LAGLIDADG_Endonuclease"/>
</dbReference>
<dbReference type="PANTHER" id="PTHR36181">
    <property type="entry name" value="INTRON-ENCODED ENDONUCLEASE AI3-RELATED"/>
    <property type="match status" value="1"/>
</dbReference>
<dbReference type="GO" id="GO:0008270">
    <property type="term" value="F:zinc ion binding"/>
    <property type="evidence" value="ECO:0007669"/>
    <property type="project" value="UniProtKB-KW"/>
</dbReference>
<evidence type="ECO:0000259" key="2">
    <source>
        <dbReference type="PROSITE" id="PS50157"/>
    </source>
</evidence>
<reference evidence="3" key="1">
    <citation type="submission" date="2021-02" db="EMBL/GenBank/DDBJ databases">
        <title>First Annotated Genome of the Yellow-green Alga Tribonema minus.</title>
        <authorList>
            <person name="Mahan K.M."/>
        </authorList>
    </citation>
    <scope>NUCLEOTIDE SEQUENCE</scope>
    <source>
        <strain evidence="3">UTEX B ZZ1240</strain>
    </source>
</reference>
<dbReference type="PROSITE" id="PS00028">
    <property type="entry name" value="ZINC_FINGER_C2H2_1"/>
    <property type="match status" value="1"/>
</dbReference>
<dbReference type="SUPFAM" id="SSF55608">
    <property type="entry name" value="Homing endonucleases"/>
    <property type="match status" value="2"/>
</dbReference>
<dbReference type="Gene3D" id="3.10.28.10">
    <property type="entry name" value="Homing endonucleases"/>
    <property type="match status" value="2"/>
</dbReference>
<dbReference type="EMBL" id="JAFCMP010000112">
    <property type="protein sequence ID" value="KAG5186418.1"/>
    <property type="molecule type" value="Genomic_DNA"/>
</dbReference>
<dbReference type="PANTHER" id="PTHR36181:SF2">
    <property type="entry name" value="INTRON-ENCODED ENDONUCLEASE AI3-RELATED"/>
    <property type="match status" value="1"/>
</dbReference>
<protein>
    <recommendedName>
        <fullName evidence="2">C2H2-type domain-containing protein</fullName>
    </recommendedName>
</protein>
<sequence>MVTSRLACPDCPKTFPWRAGLNRHRKATHAYVYDPRIPHVTILPKPSDDDLAHAAGFIEGDGCISIQGTTPSVSAAQTIKKKELLHDLLRIFGVGVITKCSDETLTRTEKWEWRCTAAESIAVCKLLHEFLVQKARVAKVFSTMEPIEQCGRNTPHNRACIAKYNTVKKTFMEIDELDAIACTGGRTVNFTDLVNRGFEFRDLSMHYIAGFFEAEGCIVIRKLTRGKAHTLAVTIAQKELYILYLVLAKLKIGQVNFESRGCGKYSVNGSFAIDVLKALQPFLRSPAMKEQVRIVLEDGVNATSKLELVQYKAKR</sequence>
<keyword evidence="1" id="KW-0862">Zinc</keyword>
<keyword evidence="1" id="KW-0863">Zinc-finger</keyword>
<evidence type="ECO:0000313" key="3">
    <source>
        <dbReference type="EMBL" id="KAG5186418.1"/>
    </source>
</evidence>